<dbReference type="RefSeq" id="WP_015193447.1">
    <property type="nucleotide sequence ID" value="NC_019748.1"/>
</dbReference>
<dbReference type="Proteomes" id="UP000010473">
    <property type="component" value="Chromosome"/>
</dbReference>
<proteinExistence type="predicted"/>
<evidence type="ECO:0008006" key="3">
    <source>
        <dbReference type="Google" id="ProtNLM"/>
    </source>
</evidence>
<dbReference type="eggNOG" id="COG0438">
    <property type="taxonomic scope" value="Bacteria"/>
</dbReference>
<dbReference type="OrthoDB" id="9794575at2"/>
<dbReference type="AlphaFoldDB" id="K9XUP0"/>
<protein>
    <recommendedName>
        <fullName evidence="3">Glycosyltransferase subfamily 4-like N-terminal domain-containing protein</fullName>
    </recommendedName>
</protein>
<evidence type="ECO:0000313" key="2">
    <source>
        <dbReference type="Proteomes" id="UP000010473"/>
    </source>
</evidence>
<dbReference type="PATRIC" id="fig|111780.3.peg.2324"/>
<sequence length="436" mass="49454">MQRRVLIVSPHFPPINAADHQRVRMALPYLQEFGWQPHVLAVQPEAVQGVCDPYLQSTIPKDIPITYIKALPVQYTKILGLSNLGWRCLPYLIPVGDKLLREKSFDLIYFSTTVFLSMGLAARWFKKFGIPYILDFQDPWLSDYYQQEGKEAIPPGGRLKYGFAQLMARYLEPSAMQYVHHVTSVSSAYPEILQQRYPWLKSKQFSVLPFGAPEADFKLLPTLNIKQSIFDPNDGKIHWVYVGRGGADMAKALEALFRAIQVNRSQNPQLWKSVKLHFVGTSYAPKGRETKTIEPIAVACGVEDLVTEHPLRIPYFEALQILKDSNGILLIGSNDPNYSASKIYPCILAQKPILGIFHEQSLVVDVIEQTQAGEVVTFRSEDESEDLIKALTAKINQLFKLSQSTPPNINWSAFQPYTARNMTEKLCQIFNQYALS</sequence>
<dbReference type="Gene3D" id="3.40.50.2000">
    <property type="entry name" value="Glycogen Phosphorylase B"/>
    <property type="match status" value="1"/>
</dbReference>
<gene>
    <name evidence="1" type="ordered locus">Sta7437_2231</name>
</gene>
<dbReference type="HOGENOM" id="CLU_668753_0_0_3"/>
<dbReference type="SUPFAM" id="SSF53756">
    <property type="entry name" value="UDP-Glycosyltransferase/glycogen phosphorylase"/>
    <property type="match status" value="1"/>
</dbReference>
<dbReference type="STRING" id="111780.Sta7437_2231"/>
<evidence type="ECO:0000313" key="1">
    <source>
        <dbReference type="EMBL" id="AFZ35779.1"/>
    </source>
</evidence>
<organism evidence="1 2">
    <name type="scientific">Stanieria cyanosphaera (strain ATCC 29371 / PCC 7437)</name>
    <dbReference type="NCBI Taxonomy" id="111780"/>
    <lineage>
        <taxon>Bacteria</taxon>
        <taxon>Bacillati</taxon>
        <taxon>Cyanobacteriota</taxon>
        <taxon>Cyanophyceae</taxon>
        <taxon>Pleurocapsales</taxon>
        <taxon>Dermocarpellaceae</taxon>
        <taxon>Stanieria</taxon>
    </lineage>
</organism>
<keyword evidence="2" id="KW-1185">Reference proteome</keyword>
<dbReference type="KEGG" id="scs:Sta7437_2231"/>
<reference evidence="2" key="1">
    <citation type="journal article" date="2013" name="Proc. Natl. Acad. Sci. U.S.A.">
        <title>Improving the coverage of the cyanobacterial phylum using diversity-driven genome sequencing.</title>
        <authorList>
            <person name="Shih P.M."/>
            <person name="Wu D."/>
            <person name="Latifi A."/>
            <person name="Axen S.D."/>
            <person name="Fewer D.P."/>
            <person name="Talla E."/>
            <person name="Calteau A."/>
            <person name="Cai F."/>
            <person name="Tandeau de Marsac N."/>
            <person name="Rippka R."/>
            <person name="Herdman M."/>
            <person name="Sivonen K."/>
            <person name="Coursin T."/>
            <person name="Laurent T."/>
            <person name="Goodwin L."/>
            <person name="Nolan M."/>
            <person name="Davenport K.W."/>
            <person name="Han C.S."/>
            <person name="Rubin E.M."/>
            <person name="Eisen J.A."/>
            <person name="Woyke T."/>
            <person name="Gugger M."/>
            <person name="Kerfeld C.A."/>
        </authorList>
    </citation>
    <scope>NUCLEOTIDE SEQUENCE [LARGE SCALE GENOMIC DNA]</scope>
    <source>
        <strain evidence="2">ATCC 29371 / PCC 7437</strain>
    </source>
</reference>
<name>K9XUP0_STAC7</name>
<accession>K9XUP0</accession>
<dbReference type="EMBL" id="CP003653">
    <property type="protein sequence ID" value="AFZ35779.1"/>
    <property type="molecule type" value="Genomic_DNA"/>
</dbReference>